<evidence type="ECO:0000313" key="8">
    <source>
        <dbReference type="Proteomes" id="UP000007962"/>
    </source>
</evidence>
<dbReference type="STRING" id="471853.Bcav_0883"/>
<keyword evidence="4" id="KW-0788">Thiol protease</keyword>
<keyword evidence="8" id="KW-1185">Reference proteome</keyword>
<accession>C5BZH2</accession>
<dbReference type="PANTHER" id="PTHR47053:SF1">
    <property type="entry name" value="MUREIN DD-ENDOPEPTIDASE MEPH-RELATED"/>
    <property type="match status" value="1"/>
</dbReference>
<evidence type="ECO:0000259" key="6">
    <source>
        <dbReference type="PROSITE" id="PS51935"/>
    </source>
</evidence>
<evidence type="ECO:0000256" key="4">
    <source>
        <dbReference type="ARBA" id="ARBA00022807"/>
    </source>
</evidence>
<proteinExistence type="inferred from homology"/>
<dbReference type="InterPro" id="IPR051202">
    <property type="entry name" value="Peptidase_C40"/>
</dbReference>
<dbReference type="GO" id="GO:0008234">
    <property type="term" value="F:cysteine-type peptidase activity"/>
    <property type="evidence" value="ECO:0007669"/>
    <property type="project" value="UniProtKB-KW"/>
</dbReference>
<evidence type="ECO:0000256" key="3">
    <source>
        <dbReference type="ARBA" id="ARBA00022801"/>
    </source>
</evidence>
<dbReference type="Gene3D" id="3.90.1720.10">
    <property type="entry name" value="endopeptidase domain like (from Nostoc punctiforme)"/>
    <property type="match status" value="1"/>
</dbReference>
<evidence type="ECO:0000256" key="1">
    <source>
        <dbReference type="ARBA" id="ARBA00007074"/>
    </source>
</evidence>
<feature type="compositionally biased region" description="Basic and acidic residues" evidence="5">
    <location>
        <begin position="117"/>
        <end position="133"/>
    </location>
</feature>
<evidence type="ECO:0000256" key="2">
    <source>
        <dbReference type="ARBA" id="ARBA00022670"/>
    </source>
</evidence>
<dbReference type="Proteomes" id="UP000007962">
    <property type="component" value="Chromosome"/>
</dbReference>
<dbReference type="EMBL" id="CP001618">
    <property type="protein sequence ID" value="ACQ79144.1"/>
    <property type="molecule type" value="Genomic_DNA"/>
</dbReference>
<protein>
    <submittedName>
        <fullName evidence="7">NLP/P60 protein</fullName>
    </submittedName>
</protein>
<dbReference type="GO" id="GO:0006508">
    <property type="term" value="P:proteolysis"/>
    <property type="evidence" value="ECO:0007669"/>
    <property type="project" value="UniProtKB-KW"/>
</dbReference>
<reference evidence="7 8" key="1">
    <citation type="journal article" date="2009" name="Stand. Genomic Sci.">
        <title>Complete genome sequence of Beutenbergia cavernae type strain (HKI 0122).</title>
        <authorList>
            <person name="Land M."/>
            <person name="Pukall R."/>
            <person name="Abt B."/>
            <person name="Goker M."/>
            <person name="Rohde M."/>
            <person name="Glavina Del Rio T."/>
            <person name="Tice H."/>
            <person name="Copeland A."/>
            <person name="Cheng J.F."/>
            <person name="Lucas S."/>
            <person name="Chen F."/>
            <person name="Nolan M."/>
            <person name="Bruce D."/>
            <person name="Goodwin L."/>
            <person name="Pitluck S."/>
            <person name="Ivanova N."/>
            <person name="Mavromatis K."/>
            <person name="Ovchinnikova G."/>
            <person name="Pati A."/>
            <person name="Chen A."/>
            <person name="Palaniappan K."/>
            <person name="Hauser L."/>
            <person name="Chang Y.J."/>
            <person name="Jefferies C.C."/>
            <person name="Saunders E."/>
            <person name="Brettin T."/>
            <person name="Detter J.C."/>
            <person name="Han C."/>
            <person name="Chain P."/>
            <person name="Bristow J."/>
            <person name="Eisen J.A."/>
            <person name="Markowitz V."/>
            <person name="Hugenholtz P."/>
            <person name="Kyrpides N.C."/>
            <person name="Klenk H.P."/>
            <person name="Lapidus A."/>
        </authorList>
    </citation>
    <scope>NUCLEOTIDE SEQUENCE [LARGE SCALE GENOMIC DNA]</scope>
    <source>
        <strain evidence="8">ATCC BAA-8 / DSM 12333 / NBRC 16432</strain>
    </source>
</reference>
<dbReference type="SUPFAM" id="SSF54001">
    <property type="entry name" value="Cysteine proteinases"/>
    <property type="match status" value="1"/>
</dbReference>
<evidence type="ECO:0000256" key="5">
    <source>
        <dbReference type="SAM" id="MobiDB-lite"/>
    </source>
</evidence>
<dbReference type="Pfam" id="PF00877">
    <property type="entry name" value="NLPC_P60"/>
    <property type="match status" value="1"/>
</dbReference>
<dbReference type="eggNOG" id="COG0791">
    <property type="taxonomic scope" value="Bacteria"/>
</dbReference>
<organism evidence="7 8">
    <name type="scientific">Beutenbergia cavernae (strain ATCC BAA-8 / DSM 12333 / CCUG 43141 / JCM 11478 / NBRC 16432 / NCIMB 13614 / HKI 0122)</name>
    <dbReference type="NCBI Taxonomy" id="471853"/>
    <lineage>
        <taxon>Bacteria</taxon>
        <taxon>Bacillati</taxon>
        <taxon>Actinomycetota</taxon>
        <taxon>Actinomycetes</taxon>
        <taxon>Micrococcales</taxon>
        <taxon>Beutenbergiaceae</taxon>
        <taxon>Beutenbergia</taxon>
    </lineage>
</organism>
<dbReference type="KEGG" id="bcv:Bcav_0883"/>
<dbReference type="PANTHER" id="PTHR47053">
    <property type="entry name" value="MUREIN DD-ENDOPEPTIDASE MEPH-RELATED"/>
    <property type="match status" value="1"/>
</dbReference>
<dbReference type="AlphaFoldDB" id="C5BZH2"/>
<sequence>MTNSSTGARHRAARRPSTPLDAFGATITESITGPVGRRTAVAVASSGLILGIAAPSASAAPQETVALPEVNVASLTQDARDALATAPTVSVDAEASFSFAAVEVSSEAPPEPEPEPEPVRTDDTASRGGDRSAEAAPAAPAAPIASATAAAVIEIAYRYIGTPYVHGGAAPGGFDCSGFTSYVFAQVGVSLPRSSSAQRYAGTVVSAAEAQPGDLIWSPGHVGIYLGNGQHIAARNYSTPLSAGPIYMSNPVFIRVL</sequence>
<keyword evidence="3" id="KW-0378">Hydrolase</keyword>
<dbReference type="InterPro" id="IPR000064">
    <property type="entry name" value="NLP_P60_dom"/>
</dbReference>
<name>C5BZH2_BEUC1</name>
<feature type="region of interest" description="Disordered" evidence="5">
    <location>
        <begin position="103"/>
        <end position="140"/>
    </location>
</feature>
<comment type="similarity">
    <text evidence="1">Belongs to the peptidase C40 family.</text>
</comment>
<dbReference type="RefSeq" id="WP_012725924.1">
    <property type="nucleotide sequence ID" value="NC_012669.1"/>
</dbReference>
<dbReference type="HOGENOM" id="CLU_016043_1_7_11"/>
<evidence type="ECO:0000313" key="7">
    <source>
        <dbReference type="EMBL" id="ACQ79144.1"/>
    </source>
</evidence>
<dbReference type="InterPro" id="IPR038765">
    <property type="entry name" value="Papain-like_cys_pep_sf"/>
</dbReference>
<feature type="domain" description="NlpC/P60" evidence="6">
    <location>
        <begin position="146"/>
        <end position="257"/>
    </location>
</feature>
<gene>
    <name evidence="7" type="ordered locus">Bcav_0883</name>
</gene>
<keyword evidence="2" id="KW-0645">Protease</keyword>
<dbReference type="PROSITE" id="PS51935">
    <property type="entry name" value="NLPC_P60"/>
    <property type="match status" value="1"/>
</dbReference>